<organism evidence="1 2">
    <name type="scientific">Acetobacterium fimetarium</name>
    <dbReference type="NCBI Taxonomy" id="52691"/>
    <lineage>
        <taxon>Bacteria</taxon>
        <taxon>Bacillati</taxon>
        <taxon>Bacillota</taxon>
        <taxon>Clostridia</taxon>
        <taxon>Eubacteriales</taxon>
        <taxon>Eubacteriaceae</taxon>
        <taxon>Acetobacterium</taxon>
    </lineage>
</organism>
<proteinExistence type="predicted"/>
<evidence type="ECO:0000313" key="1">
    <source>
        <dbReference type="EMBL" id="MBC3803380.1"/>
    </source>
</evidence>
<gene>
    <name evidence="1" type="ORF">GH808_02870</name>
</gene>
<accession>A0ABR6WSL3</accession>
<evidence type="ECO:0000313" key="2">
    <source>
        <dbReference type="Proteomes" id="UP000603234"/>
    </source>
</evidence>
<sequence>MTGIKAIELRITDKERRKRIMKNSLLKKLEIGRFAATAAKGAEENAPKSIGMARVQRLVTICG</sequence>
<protein>
    <submittedName>
        <fullName evidence="1">Uncharacterized protein</fullName>
    </submittedName>
</protein>
<keyword evidence="2" id="KW-1185">Reference proteome</keyword>
<dbReference type="EMBL" id="WJBC01000003">
    <property type="protein sequence ID" value="MBC3803380.1"/>
    <property type="molecule type" value="Genomic_DNA"/>
</dbReference>
<dbReference type="Proteomes" id="UP000603234">
    <property type="component" value="Unassembled WGS sequence"/>
</dbReference>
<reference evidence="1 2" key="1">
    <citation type="journal article" date="2020" name="mSystems">
        <title>Defining Genomic and Predicted Metabolic Features of the Acetobacterium Genus.</title>
        <authorList>
            <person name="Ross D.E."/>
            <person name="Marshall C.W."/>
            <person name="Gulliver D."/>
            <person name="May H.D."/>
            <person name="Norman R.S."/>
        </authorList>
    </citation>
    <scope>NUCLEOTIDE SEQUENCE [LARGE SCALE GENOMIC DNA]</scope>
    <source>
        <strain evidence="1 2">DSM 8238</strain>
    </source>
</reference>
<comment type="caution">
    <text evidence="1">The sequence shown here is derived from an EMBL/GenBank/DDBJ whole genome shotgun (WGS) entry which is preliminary data.</text>
</comment>
<name>A0ABR6WSL3_9FIRM</name>
<dbReference type="RefSeq" id="WP_186841310.1">
    <property type="nucleotide sequence ID" value="NZ_WJBC01000003.1"/>
</dbReference>